<dbReference type="InterPro" id="IPR036864">
    <property type="entry name" value="Zn2-C6_fun-type_DNA-bd_sf"/>
</dbReference>
<dbReference type="PROSITE" id="PS00463">
    <property type="entry name" value="ZN2_CY6_FUNGAL_1"/>
    <property type="match status" value="1"/>
</dbReference>
<keyword evidence="6" id="KW-1185">Reference proteome</keyword>
<sequence>MKATRSRTGCATCRQRHQKCDEGKPTCFNCRMRGVQCGGYGIKLTDFVSQSTPNGQMVSKARRGTSSSHSSMRGRARRGHRPRSPATITATQHHEARNDFDAVELSLSQRTNACSSVAPGYHFSDGDSLLPGSQVHNKVNFDVVQGPNEMSVCDPQRSHTSSGGEHELLVPGPMFDPNFDWNPDNSRDQEDWMEVPCSPENSFITGIQDLSSSSQSIDASLWSNVEAFFTSGGLGLVPMDEPTVISSTETASYFRSGSASETCPEEESLVVDQKMRFFLKDPVLRPPPSDPFDQYLFSHYINTLSLRLYPVKPDQNPYRMVYGSLATESKPLLNVILFASALHLSKLGQLPSFAVKPYRVAMRDSFRDALQTEDEAWGLGATVLLSVAFDVIGTGLDIWSSKIVGCRRLLEQGLSKSKGKPSPAMRCVMLQYNWAAIMGRVILRGSQSPSFLDEMKRITIEPSAFGPQPEDREMAAHQSHWWNNLPDYRMHMLLQDATDLCLEVDQLKSTPEKVESLLQLMPRVSTLINKIQDWRPDISAVEPEYVDSVEHFNSIWRKGILCFVYHDIYSLDSSHELIQTCVEATLEPFRQLSWLQACLFPLFMVAVHARTGQARECFEHGLMHMHTSLAFQTPLSVVLVLKNIWERLDNDLDGQTRWRDVIKEMGMELNILL</sequence>
<dbReference type="Gene3D" id="4.10.240.10">
    <property type="entry name" value="Zn(2)-C6 fungal-type DNA-binding domain"/>
    <property type="match status" value="1"/>
</dbReference>
<evidence type="ECO:0000313" key="5">
    <source>
        <dbReference type="EMBL" id="KAG4410836.1"/>
    </source>
</evidence>
<organism evidence="5 6">
    <name type="scientific">Cadophora malorum</name>
    <dbReference type="NCBI Taxonomy" id="108018"/>
    <lineage>
        <taxon>Eukaryota</taxon>
        <taxon>Fungi</taxon>
        <taxon>Dikarya</taxon>
        <taxon>Ascomycota</taxon>
        <taxon>Pezizomycotina</taxon>
        <taxon>Leotiomycetes</taxon>
        <taxon>Helotiales</taxon>
        <taxon>Ploettnerulaceae</taxon>
        <taxon>Cadophora</taxon>
    </lineage>
</organism>
<dbReference type="PANTHER" id="PTHR37534">
    <property type="entry name" value="TRANSCRIPTIONAL ACTIVATOR PROTEIN UGA3"/>
    <property type="match status" value="1"/>
</dbReference>
<dbReference type="Pfam" id="PF00172">
    <property type="entry name" value="Zn_clus"/>
    <property type="match status" value="1"/>
</dbReference>
<evidence type="ECO:0000256" key="3">
    <source>
        <dbReference type="SAM" id="MobiDB-lite"/>
    </source>
</evidence>
<feature type="compositionally biased region" description="Basic residues" evidence="3">
    <location>
        <begin position="72"/>
        <end position="83"/>
    </location>
</feature>
<gene>
    <name evidence="5" type="ORF">IFR04_016029</name>
</gene>
<comment type="subcellular location">
    <subcellularLocation>
        <location evidence="1">Nucleus</location>
    </subcellularLocation>
</comment>
<evidence type="ECO:0000313" key="6">
    <source>
        <dbReference type="Proteomes" id="UP000664132"/>
    </source>
</evidence>
<dbReference type="SUPFAM" id="SSF57701">
    <property type="entry name" value="Zn2/Cys6 DNA-binding domain"/>
    <property type="match status" value="1"/>
</dbReference>
<dbReference type="SMART" id="SM00066">
    <property type="entry name" value="GAL4"/>
    <property type="match status" value="1"/>
</dbReference>
<dbReference type="GO" id="GO:0000981">
    <property type="term" value="F:DNA-binding transcription factor activity, RNA polymerase II-specific"/>
    <property type="evidence" value="ECO:0007669"/>
    <property type="project" value="InterPro"/>
</dbReference>
<dbReference type="GO" id="GO:0005634">
    <property type="term" value="C:nucleus"/>
    <property type="evidence" value="ECO:0007669"/>
    <property type="project" value="UniProtKB-SubCell"/>
</dbReference>
<evidence type="ECO:0000256" key="2">
    <source>
        <dbReference type="ARBA" id="ARBA00023242"/>
    </source>
</evidence>
<keyword evidence="2" id="KW-0539">Nucleus</keyword>
<feature type="domain" description="Zn(2)-C6 fungal-type" evidence="4">
    <location>
        <begin position="9"/>
        <end position="37"/>
    </location>
</feature>
<dbReference type="OrthoDB" id="5419315at2759"/>
<dbReference type="Pfam" id="PF11951">
    <property type="entry name" value="Fungal_trans_2"/>
    <property type="match status" value="1"/>
</dbReference>
<proteinExistence type="predicted"/>
<comment type="caution">
    <text evidence="5">The sequence shown here is derived from an EMBL/GenBank/DDBJ whole genome shotgun (WGS) entry which is preliminary data.</text>
</comment>
<dbReference type="CDD" id="cd00067">
    <property type="entry name" value="GAL4"/>
    <property type="match status" value="1"/>
</dbReference>
<dbReference type="InterPro" id="IPR001138">
    <property type="entry name" value="Zn2Cys6_DnaBD"/>
</dbReference>
<dbReference type="Proteomes" id="UP000664132">
    <property type="component" value="Unassembled WGS sequence"/>
</dbReference>
<evidence type="ECO:0000259" key="4">
    <source>
        <dbReference type="PROSITE" id="PS50048"/>
    </source>
</evidence>
<dbReference type="EMBL" id="JAFJYH010000576">
    <property type="protein sequence ID" value="KAG4410836.1"/>
    <property type="molecule type" value="Genomic_DNA"/>
</dbReference>
<feature type="region of interest" description="Disordered" evidence="3">
    <location>
        <begin position="51"/>
        <end position="93"/>
    </location>
</feature>
<dbReference type="GO" id="GO:0008270">
    <property type="term" value="F:zinc ion binding"/>
    <property type="evidence" value="ECO:0007669"/>
    <property type="project" value="InterPro"/>
</dbReference>
<name>A0A8H7T0L4_9HELO</name>
<dbReference type="AlphaFoldDB" id="A0A8H7T0L4"/>
<evidence type="ECO:0000256" key="1">
    <source>
        <dbReference type="ARBA" id="ARBA00004123"/>
    </source>
</evidence>
<dbReference type="PANTHER" id="PTHR37534:SF46">
    <property type="entry name" value="ZN(II)2CYS6 TRANSCRIPTION FACTOR (EUROFUNG)"/>
    <property type="match status" value="1"/>
</dbReference>
<accession>A0A8H7T0L4</accession>
<protein>
    <recommendedName>
        <fullName evidence="4">Zn(2)-C6 fungal-type domain-containing protein</fullName>
    </recommendedName>
</protein>
<dbReference type="InterPro" id="IPR021858">
    <property type="entry name" value="Fun_TF"/>
</dbReference>
<reference evidence="5" key="1">
    <citation type="submission" date="2021-02" db="EMBL/GenBank/DDBJ databases">
        <title>Genome sequence Cadophora malorum strain M34.</title>
        <authorList>
            <person name="Stefanovic E."/>
            <person name="Vu D."/>
            <person name="Scully C."/>
            <person name="Dijksterhuis J."/>
            <person name="Roader J."/>
            <person name="Houbraken J."/>
        </authorList>
    </citation>
    <scope>NUCLEOTIDE SEQUENCE</scope>
    <source>
        <strain evidence="5">M34</strain>
    </source>
</reference>
<dbReference type="PROSITE" id="PS50048">
    <property type="entry name" value="ZN2_CY6_FUNGAL_2"/>
    <property type="match status" value="1"/>
</dbReference>